<dbReference type="OrthoDB" id="202195at2759"/>
<evidence type="ECO:0000256" key="1">
    <source>
        <dbReference type="SAM" id="Phobius"/>
    </source>
</evidence>
<evidence type="ECO:0000313" key="3">
    <source>
        <dbReference type="Proteomes" id="UP000218209"/>
    </source>
</evidence>
<gene>
    <name evidence="2" type="ORF">BU14_0103s0017</name>
</gene>
<reference evidence="2 3" key="1">
    <citation type="submission" date="2017-03" db="EMBL/GenBank/DDBJ databases">
        <title>WGS assembly of Porphyra umbilicalis.</title>
        <authorList>
            <person name="Brawley S.H."/>
            <person name="Blouin N.A."/>
            <person name="Ficko-Blean E."/>
            <person name="Wheeler G.L."/>
            <person name="Lohr M."/>
            <person name="Goodson H.V."/>
            <person name="Jenkins J.W."/>
            <person name="Blaby-Haas C.E."/>
            <person name="Helliwell K.E."/>
            <person name="Chan C."/>
            <person name="Marriage T."/>
            <person name="Bhattacharya D."/>
            <person name="Klein A.S."/>
            <person name="Badis Y."/>
            <person name="Brodie J."/>
            <person name="Cao Y."/>
            <person name="Collen J."/>
            <person name="Dittami S.M."/>
            <person name="Gachon C.M."/>
            <person name="Green B.R."/>
            <person name="Karpowicz S."/>
            <person name="Kim J.W."/>
            <person name="Kudahl U."/>
            <person name="Lin S."/>
            <person name="Michel G."/>
            <person name="Mittag M."/>
            <person name="Olson B.J."/>
            <person name="Pangilinan J."/>
            <person name="Peng Y."/>
            <person name="Qiu H."/>
            <person name="Shu S."/>
            <person name="Singer J.T."/>
            <person name="Smith A.G."/>
            <person name="Sprecher B.N."/>
            <person name="Wagner V."/>
            <person name="Wang W."/>
            <person name="Wang Z.-Y."/>
            <person name="Yan J."/>
            <person name="Yarish C."/>
            <person name="Zoeuner-Riek S."/>
            <person name="Zhuang Y."/>
            <person name="Zou Y."/>
            <person name="Lindquist E.A."/>
            <person name="Grimwood J."/>
            <person name="Barry K."/>
            <person name="Rokhsar D.S."/>
            <person name="Schmutz J."/>
            <person name="Stiller J.W."/>
            <person name="Grossman A.R."/>
            <person name="Prochnik S.E."/>
        </authorList>
    </citation>
    <scope>NUCLEOTIDE SEQUENCE [LARGE SCALE GENOMIC DNA]</scope>
    <source>
        <strain evidence="2">4086291</strain>
    </source>
</reference>
<dbReference type="Pfam" id="PF06522">
    <property type="entry name" value="B12D"/>
    <property type="match status" value="1"/>
</dbReference>
<dbReference type="Proteomes" id="UP000218209">
    <property type="component" value="Unassembled WGS sequence"/>
</dbReference>
<keyword evidence="3" id="KW-1185">Reference proteome</keyword>
<protein>
    <submittedName>
        <fullName evidence="2">Uncharacterized protein</fullName>
    </submittedName>
</protein>
<evidence type="ECO:0000313" key="2">
    <source>
        <dbReference type="EMBL" id="OSX78673.1"/>
    </source>
</evidence>
<keyword evidence="1" id="KW-1133">Transmembrane helix</keyword>
<dbReference type="InterPro" id="IPR010530">
    <property type="entry name" value="B12D"/>
</dbReference>
<feature type="transmembrane region" description="Helical" evidence="1">
    <location>
        <begin position="22"/>
        <end position="41"/>
    </location>
</feature>
<dbReference type="EMBL" id="KV918807">
    <property type="protein sequence ID" value="OSX78673.1"/>
    <property type="molecule type" value="Genomic_DNA"/>
</dbReference>
<sequence length="146" mass="15597">MAAPQSLSKWANFKRYYVRPEVFPLVGAVGTAVGLFFFFGVHKASADPTVTWDKDVRNAGKGGGIGRDPAAVLADDVRPEMMDAAQLAADEGAWAGKLWASAVRRSTGIFTKTDNAITASNRQPNPVFPTVAEVRAAEQRNSEVSG</sequence>
<keyword evidence="1" id="KW-0812">Transmembrane</keyword>
<keyword evidence="1" id="KW-0472">Membrane</keyword>
<organism evidence="2 3">
    <name type="scientific">Porphyra umbilicalis</name>
    <name type="common">Purple laver</name>
    <name type="synonym">Red alga</name>
    <dbReference type="NCBI Taxonomy" id="2786"/>
    <lineage>
        <taxon>Eukaryota</taxon>
        <taxon>Rhodophyta</taxon>
        <taxon>Bangiophyceae</taxon>
        <taxon>Bangiales</taxon>
        <taxon>Bangiaceae</taxon>
        <taxon>Porphyra</taxon>
    </lineage>
</organism>
<accession>A0A1X6PDF5</accession>
<proteinExistence type="predicted"/>
<name>A0A1X6PDF5_PORUM</name>
<dbReference type="AlphaFoldDB" id="A0A1X6PDF5"/>